<proteinExistence type="predicted"/>
<evidence type="ECO:0000313" key="3">
    <source>
        <dbReference type="Proteomes" id="UP001139701"/>
    </source>
</evidence>
<comment type="caution">
    <text evidence="2">The sequence shown here is derived from an EMBL/GenBank/DDBJ whole genome shotgun (WGS) entry which is preliminary data.</text>
</comment>
<reference evidence="2" key="1">
    <citation type="submission" date="2022-02" db="EMBL/GenBank/DDBJ databases">
        <title>Acinetobacter A3.8 sp. nov., isolated from Sediment (Zhairuo Island).</title>
        <authorList>
            <person name="Zheng K."/>
        </authorList>
    </citation>
    <scope>NUCLEOTIDE SEQUENCE</scope>
    <source>
        <strain evidence="2">A3.8</strain>
    </source>
</reference>
<sequence>MTLQYKLKTLQDELKGLSMKLKSMKLKSMKLNTLLTSLVVILPVSMTSFANEPVANTTADTTMTVPVSVPTVQFDEQTSADAVTANVAPSIEEATTSPSMTVKAATVQSATSLPNVHATQDRENTVFVSPRTGMRYSVSNPSNRKIIFQTEGLKPVTAQNVDRIQATNPMISSESQQQAKQKLLDLAGIQPTPVQAPASPVAPETQTVATTSAQTDAQ</sequence>
<organism evidence="2 3">
    <name type="scientific">Acinetobacter sedimenti</name>
    <dbReference type="NCBI Taxonomy" id="2919922"/>
    <lineage>
        <taxon>Bacteria</taxon>
        <taxon>Pseudomonadati</taxon>
        <taxon>Pseudomonadota</taxon>
        <taxon>Gammaproteobacteria</taxon>
        <taxon>Moraxellales</taxon>
        <taxon>Moraxellaceae</taxon>
        <taxon>Acinetobacter</taxon>
    </lineage>
</organism>
<feature type="compositionally biased region" description="Polar residues" evidence="1">
    <location>
        <begin position="204"/>
        <end position="218"/>
    </location>
</feature>
<evidence type="ECO:0000256" key="1">
    <source>
        <dbReference type="SAM" id="MobiDB-lite"/>
    </source>
</evidence>
<dbReference type="AlphaFoldDB" id="A0A9X1X0Q8"/>
<feature type="region of interest" description="Disordered" evidence="1">
    <location>
        <begin position="186"/>
        <end position="218"/>
    </location>
</feature>
<keyword evidence="3" id="KW-1185">Reference proteome</keyword>
<gene>
    <name evidence="2" type="ORF">MKI79_08445</name>
</gene>
<accession>A0A9X1X0Q8</accession>
<dbReference type="EMBL" id="JAKUML010000012">
    <property type="protein sequence ID" value="MCJ8146930.1"/>
    <property type="molecule type" value="Genomic_DNA"/>
</dbReference>
<name>A0A9X1X0Q8_9GAMM</name>
<evidence type="ECO:0000313" key="2">
    <source>
        <dbReference type="EMBL" id="MCJ8146930.1"/>
    </source>
</evidence>
<dbReference type="Proteomes" id="UP001139701">
    <property type="component" value="Unassembled WGS sequence"/>
</dbReference>
<protein>
    <submittedName>
        <fullName evidence="2">Uncharacterized protein</fullName>
    </submittedName>
</protein>
<dbReference type="RefSeq" id="WP_241572045.1">
    <property type="nucleotide sequence ID" value="NZ_JAKUML010000012.1"/>
</dbReference>